<keyword evidence="3" id="KW-1185">Reference proteome</keyword>
<dbReference type="PANTHER" id="PTHR37953:SF1">
    <property type="entry name" value="UPF0127 PROTEIN MJ1496"/>
    <property type="match status" value="1"/>
</dbReference>
<dbReference type="Pfam" id="PF02643">
    <property type="entry name" value="DUF192"/>
    <property type="match status" value="1"/>
</dbReference>
<proteinExistence type="predicted"/>
<dbReference type="Gene3D" id="2.60.120.1140">
    <property type="entry name" value="Protein of unknown function DUF192"/>
    <property type="match status" value="1"/>
</dbReference>
<dbReference type="InterPro" id="IPR038695">
    <property type="entry name" value="Saro_0823-like_sf"/>
</dbReference>
<keyword evidence="1" id="KW-0732">Signal</keyword>
<organism evidence="2 3">
    <name type="scientific">Thermostichus vulcanus str. 'Rupite'</name>
    <dbReference type="NCBI Taxonomy" id="2813851"/>
    <lineage>
        <taxon>Bacteria</taxon>
        <taxon>Bacillati</taxon>
        <taxon>Cyanobacteriota</taxon>
        <taxon>Cyanophyceae</taxon>
        <taxon>Thermostichales</taxon>
        <taxon>Thermostichaceae</taxon>
        <taxon>Thermostichus</taxon>
    </lineage>
</organism>
<accession>A0ABT0C741</accession>
<dbReference type="EMBL" id="JAFIRA010000001">
    <property type="protein sequence ID" value="MCJ2541529.1"/>
    <property type="molecule type" value="Genomic_DNA"/>
</dbReference>
<dbReference type="InterPro" id="IPR003795">
    <property type="entry name" value="DUF192"/>
</dbReference>
<protein>
    <submittedName>
        <fullName evidence="2">DUF192 domain-containing protein</fullName>
    </submittedName>
</protein>
<dbReference type="PANTHER" id="PTHR37953">
    <property type="entry name" value="UPF0127 PROTEIN MJ1496"/>
    <property type="match status" value="1"/>
</dbReference>
<feature type="signal peptide" evidence="1">
    <location>
        <begin position="1"/>
        <end position="22"/>
    </location>
</feature>
<name>A0ABT0C741_THEVL</name>
<sequence>MTGSLSLALLLLGSGLGCTSSAGESSQVQVAEAAANPSSAAGQPQQLTVEAEVTIAGQPFELEVARTPEQQRIGLMFRTDLPEDRGMWFPFDPPRPASFWMFNTLINLDIIFLYQGQVVYIAADVPGCPAQPCPTYGPPPSQLVDGVLEFRGGTAASLGLQVGDRVEIQPLSP</sequence>
<feature type="chain" id="PRO_5045955802" evidence="1">
    <location>
        <begin position="23"/>
        <end position="173"/>
    </location>
</feature>
<reference evidence="2" key="1">
    <citation type="submission" date="2021-02" db="EMBL/GenBank/DDBJ databases">
        <title>The CRISPR/cas machinery reduction and long-range gene transfer in the hot spring cyanobacterium Synechococcus.</title>
        <authorList>
            <person name="Dvorak P."/>
            <person name="Jahodarova E."/>
            <person name="Hasler P."/>
            <person name="Poulickova A."/>
        </authorList>
    </citation>
    <scope>NUCLEOTIDE SEQUENCE</scope>
    <source>
        <strain evidence="2">Rupite</strain>
    </source>
</reference>
<evidence type="ECO:0000256" key="1">
    <source>
        <dbReference type="SAM" id="SignalP"/>
    </source>
</evidence>
<evidence type="ECO:0000313" key="2">
    <source>
        <dbReference type="EMBL" id="MCJ2541529.1"/>
    </source>
</evidence>
<evidence type="ECO:0000313" key="3">
    <source>
        <dbReference type="Proteomes" id="UP000830835"/>
    </source>
</evidence>
<comment type="caution">
    <text evidence="2">The sequence shown here is derived from an EMBL/GenBank/DDBJ whole genome shotgun (WGS) entry which is preliminary data.</text>
</comment>
<dbReference type="Proteomes" id="UP000830835">
    <property type="component" value="Unassembled WGS sequence"/>
</dbReference>
<gene>
    <name evidence="2" type="ORF">JX360_01175</name>
</gene>